<sequence length="61" mass="7161">MFENAWHTSNSVRDELVSRPPPFMSWPIRNGARLLSVQYSCWMQAATRPNPLVTRPFLVWD</sequence>
<reference evidence="1 2" key="1">
    <citation type="submission" date="2014-04" db="EMBL/GenBank/DDBJ databases">
        <authorList>
            <consortium name="DOE Joint Genome Institute"/>
            <person name="Kuo A."/>
            <person name="Kohler A."/>
            <person name="Costa M.D."/>
            <person name="Nagy L.G."/>
            <person name="Floudas D."/>
            <person name="Copeland A."/>
            <person name="Barry K.W."/>
            <person name="Cichocki N."/>
            <person name="Veneault-Fourrey C."/>
            <person name="LaButti K."/>
            <person name="Lindquist E.A."/>
            <person name="Lipzen A."/>
            <person name="Lundell T."/>
            <person name="Morin E."/>
            <person name="Murat C."/>
            <person name="Sun H."/>
            <person name="Tunlid A."/>
            <person name="Henrissat B."/>
            <person name="Grigoriev I.V."/>
            <person name="Hibbett D.S."/>
            <person name="Martin F."/>
            <person name="Nordberg H.P."/>
            <person name="Cantor M.N."/>
            <person name="Hua S.X."/>
        </authorList>
    </citation>
    <scope>NUCLEOTIDE SEQUENCE [LARGE SCALE GENOMIC DNA]</scope>
    <source>
        <strain evidence="1 2">441</strain>
    </source>
</reference>
<evidence type="ECO:0000313" key="2">
    <source>
        <dbReference type="Proteomes" id="UP000054018"/>
    </source>
</evidence>
<proteinExistence type="predicted"/>
<gene>
    <name evidence="1" type="ORF">PISMIDRAFT_687787</name>
</gene>
<dbReference type="Proteomes" id="UP000054018">
    <property type="component" value="Unassembled WGS sequence"/>
</dbReference>
<dbReference type="AlphaFoldDB" id="A0A0C9XQU1"/>
<keyword evidence="2" id="KW-1185">Reference proteome</keyword>
<reference evidence="2" key="2">
    <citation type="submission" date="2015-01" db="EMBL/GenBank/DDBJ databases">
        <title>Evolutionary Origins and Diversification of the Mycorrhizal Mutualists.</title>
        <authorList>
            <consortium name="DOE Joint Genome Institute"/>
            <consortium name="Mycorrhizal Genomics Consortium"/>
            <person name="Kohler A."/>
            <person name="Kuo A."/>
            <person name="Nagy L.G."/>
            <person name="Floudas D."/>
            <person name="Copeland A."/>
            <person name="Barry K.W."/>
            <person name="Cichocki N."/>
            <person name="Veneault-Fourrey C."/>
            <person name="LaButti K."/>
            <person name="Lindquist E.A."/>
            <person name="Lipzen A."/>
            <person name="Lundell T."/>
            <person name="Morin E."/>
            <person name="Murat C."/>
            <person name="Riley R."/>
            <person name="Ohm R."/>
            <person name="Sun H."/>
            <person name="Tunlid A."/>
            <person name="Henrissat B."/>
            <person name="Grigoriev I.V."/>
            <person name="Hibbett D.S."/>
            <person name="Martin F."/>
        </authorList>
    </citation>
    <scope>NUCLEOTIDE SEQUENCE [LARGE SCALE GENOMIC DNA]</scope>
    <source>
        <strain evidence="2">441</strain>
    </source>
</reference>
<name>A0A0C9XQU1_9AGAM</name>
<protein>
    <submittedName>
        <fullName evidence="1">Uncharacterized protein</fullName>
    </submittedName>
</protein>
<dbReference type="HOGENOM" id="CLU_2923544_0_0_1"/>
<dbReference type="EMBL" id="KN833929">
    <property type="protein sequence ID" value="KIK14650.1"/>
    <property type="molecule type" value="Genomic_DNA"/>
</dbReference>
<organism evidence="1 2">
    <name type="scientific">Pisolithus microcarpus 441</name>
    <dbReference type="NCBI Taxonomy" id="765257"/>
    <lineage>
        <taxon>Eukaryota</taxon>
        <taxon>Fungi</taxon>
        <taxon>Dikarya</taxon>
        <taxon>Basidiomycota</taxon>
        <taxon>Agaricomycotina</taxon>
        <taxon>Agaricomycetes</taxon>
        <taxon>Agaricomycetidae</taxon>
        <taxon>Boletales</taxon>
        <taxon>Sclerodermatineae</taxon>
        <taxon>Pisolithaceae</taxon>
        <taxon>Pisolithus</taxon>
    </lineage>
</organism>
<evidence type="ECO:0000313" key="1">
    <source>
        <dbReference type="EMBL" id="KIK14650.1"/>
    </source>
</evidence>
<accession>A0A0C9XQU1</accession>